<dbReference type="RefSeq" id="WP_273669103.1">
    <property type="nucleotide sequence ID" value="NZ_JAQQXR010000001.1"/>
</dbReference>
<dbReference type="EMBL" id="JAQQXR010000001">
    <property type="protein sequence ID" value="MDC8756470.1"/>
    <property type="molecule type" value="Genomic_DNA"/>
</dbReference>
<reference evidence="1 2" key="1">
    <citation type="submission" date="2022-10" db="EMBL/GenBank/DDBJ databases">
        <title>Janthinobacterium sp. hw3 Genome sequencing.</title>
        <authorList>
            <person name="Park S."/>
        </authorList>
    </citation>
    <scope>NUCLEOTIDE SEQUENCE [LARGE SCALE GENOMIC DNA]</scope>
    <source>
        <strain evidence="2">hw3</strain>
    </source>
</reference>
<keyword evidence="2" id="KW-1185">Reference proteome</keyword>
<evidence type="ECO:0000313" key="1">
    <source>
        <dbReference type="EMBL" id="MDC8756470.1"/>
    </source>
</evidence>
<dbReference type="Pfam" id="PF11943">
    <property type="entry name" value="DUF3460"/>
    <property type="match status" value="1"/>
</dbReference>
<name>A0ABT5JUQ9_9BURK</name>
<evidence type="ECO:0000313" key="2">
    <source>
        <dbReference type="Proteomes" id="UP001221208"/>
    </source>
</evidence>
<gene>
    <name evidence="1" type="ORF">OIK44_02575</name>
</gene>
<organism evidence="1 2">
    <name type="scientific">Janthinobacterium fluminis</name>
    <dbReference type="NCBI Taxonomy" id="2987524"/>
    <lineage>
        <taxon>Bacteria</taxon>
        <taxon>Pseudomonadati</taxon>
        <taxon>Pseudomonadota</taxon>
        <taxon>Betaproteobacteria</taxon>
        <taxon>Burkholderiales</taxon>
        <taxon>Oxalobacteraceae</taxon>
        <taxon>Janthinobacterium</taxon>
    </lineage>
</organism>
<protein>
    <submittedName>
        <fullName evidence="1">DUF3460 family protein</fullName>
    </submittedName>
</protein>
<proteinExistence type="predicted"/>
<dbReference type="Proteomes" id="UP001221208">
    <property type="component" value="Unassembled WGS sequence"/>
</dbReference>
<dbReference type="InterPro" id="IPR021853">
    <property type="entry name" value="DUF3460"/>
</dbReference>
<accession>A0ABT5JUQ9</accession>
<sequence>MQGKEIRYRPGHGGYVSEFTRFIDGFLAAHPEVGASQRHGWYIYWDHNVDLAEEELARRDSVPPKPYSYD</sequence>
<comment type="caution">
    <text evidence="1">The sequence shown here is derived from an EMBL/GenBank/DDBJ whole genome shotgun (WGS) entry which is preliminary data.</text>
</comment>